<evidence type="ECO:0000256" key="1">
    <source>
        <dbReference type="SAM" id="MobiDB-lite"/>
    </source>
</evidence>
<reference evidence="2" key="1">
    <citation type="journal article" date="2014" name="Front. Microbiol.">
        <title>High frequency of phylogenetically diverse reductive dehalogenase-homologous genes in deep subseafloor sedimentary metagenomes.</title>
        <authorList>
            <person name="Kawai M."/>
            <person name="Futagami T."/>
            <person name="Toyoda A."/>
            <person name="Takaki Y."/>
            <person name="Nishi S."/>
            <person name="Hori S."/>
            <person name="Arai W."/>
            <person name="Tsubouchi T."/>
            <person name="Morono Y."/>
            <person name="Uchiyama I."/>
            <person name="Ito T."/>
            <person name="Fujiyama A."/>
            <person name="Inagaki F."/>
            <person name="Takami H."/>
        </authorList>
    </citation>
    <scope>NUCLEOTIDE SEQUENCE</scope>
    <source>
        <strain evidence="2">Expedition CK06-06</strain>
    </source>
</reference>
<organism evidence="2">
    <name type="scientific">marine sediment metagenome</name>
    <dbReference type="NCBI Taxonomy" id="412755"/>
    <lineage>
        <taxon>unclassified sequences</taxon>
        <taxon>metagenomes</taxon>
        <taxon>ecological metagenomes</taxon>
    </lineage>
</organism>
<name>X1J5I3_9ZZZZ</name>
<feature type="non-terminal residue" evidence="2">
    <location>
        <position position="119"/>
    </location>
</feature>
<comment type="caution">
    <text evidence="2">The sequence shown here is derived from an EMBL/GenBank/DDBJ whole genome shotgun (WGS) entry which is preliminary data.</text>
</comment>
<accession>X1J5I3</accession>
<sequence length="119" mass="13397">MTEGPNRAERRRSQGDEGQPPELFKLPKVFDACPNPKCGSKRRFVAEALKHDVNLEDMGGKIPILFSFEYVYETPQGTVRLIAYGDACYDCGTPYIVEMDKVESKRPPKLHLPPGSGRR</sequence>
<dbReference type="EMBL" id="BARU01030013">
    <property type="protein sequence ID" value="GAH73594.1"/>
    <property type="molecule type" value="Genomic_DNA"/>
</dbReference>
<evidence type="ECO:0000313" key="2">
    <source>
        <dbReference type="EMBL" id="GAH73594.1"/>
    </source>
</evidence>
<feature type="region of interest" description="Disordered" evidence="1">
    <location>
        <begin position="1"/>
        <end position="24"/>
    </location>
</feature>
<protein>
    <submittedName>
        <fullName evidence="2">Uncharacterized protein</fullName>
    </submittedName>
</protein>
<feature type="compositionally biased region" description="Basic and acidic residues" evidence="1">
    <location>
        <begin position="1"/>
        <end position="15"/>
    </location>
</feature>
<dbReference type="AlphaFoldDB" id="X1J5I3"/>
<proteinExistence type="predicted"/>
<gene>
    <name evidence="2" type="ORF">S03H2_47676</name>
</gene>